<dbReference type="SUPFAM" id="SSF63411">
    <property type="entry name" value="LuxS/MPP-like metallohydrolase"/>
    <property type="match status" value="2"/>
</dbReference>
<dbReference type="EMBL" id="CP012159">
    <property type="protein sequence ID" value="AKT40450.1"/>
    <property type="molecule type" value="Genomic_DNA"/>
</dbReference>
<dbReference type="Pfam" id="PF01464">
    <property type="entry name" value="SLT"/>
    <property type="match status" value="1"/>
</dbReference>
<keyword evidence="5" id="KW-0326">Glycosidase</keyword>
<dbReference type="OrthoDB" id="9815002at2"/>
<dbReference type="GO" id="GO:0000270">
    <property type="term" value="P:peptidoglycan metabolic process"/>
    <property type="evidence" value="ECO:0007669"/>
    <property type="project" value="InterPro"/>
</dbReference>
<dbReference type="InterPro" id="IPR008258">
    <property type="entry name" value="Transglycosylase_SLT_dom_1"/>
</dbReference>
<sequence>MRQGARRAAYAIGVGAIAGMVIGAGSASTSFRASIHAAYRAFRDPTLVEGRAPVGAAAAATPPIACAPVLPTEDPEALKAWIARDFEPPADEDLDDPDGATIASLAMPDLRMPLTRRTMRFVRFFGRTEEGRAAFLQRFRRASAYRDVIEHALREAGLPEDLMWLAGIESSFDPRAVSPAGAAGLWQFMPRTGEVYGLYQDEWVDERRSLVRATTAAVAHLRDLHERFGRWDLALAAYNAGYERIFDALEHVTATRDPGERGPIGVAELAQAGAIPSETASYVPQIMAFALIAANRTRFGLDQPDLEASRPMQFGEIAVPAGTRLRTLARAAGVSVAVLREFNPQLLRDRVPTTGGDYLVSLPADRVARTMATFPAYHDHEVVAGAEEDGDALDAAMQAGWSGGFGSEAGAARSGARFEEESLPARPAALGRNRLPAFFPPGQLPSAMPLLGDARGTQARLPVMLVGGGVGWQRNFEEDPLGILSGRLPRRGRLKGREAQIEKQLLAGLGEERLPRLWLPGGIAVEIRRDPSAPFVALSLGVTGAELGAKGADGGRGGSGTGSVGESRYTITVAPRDLDVGLSLVAGRLRLLVDEASPERLAGLRRRAGGAQREALLQAPYGRAWLALGEALFPQGHPLEGTVLGARDNPEVARDLLVAESLRRERQGGKPVISISGDLTRAQVEEALARAFGHAARELEASVAPPLREQRVLVEDTVPGPRLFYGWLGVGEGEAGEASLRVAMEILIGTRVARLSKVLVTEGQVAAEVKGRLEVAPRGSVAALEIAPAAGRDASHVEQRLEAELLSLATTGPSWNELSLAKILLKHRIEREVGRGKSGASGAAVPAPGMAPPLTGFRLRDALSPGSVERLLSDLEDVSQTTVRQAVRRTFDRRHRVIVSAWPRGAAARAASGGPLPMAATSGGPPPTAQADPEVTKPP</sequence>
<dbReference type="Gene3D" id="1.10.530.10">
    <property type="match status" value="1"/>
</dbReference>
<dbReference type="Pfam" id="PF05193">
    <property type="entry name" value="Peptidase_M16_C"/>
    <property type="match status" value="1"/>
</dbReference>
<evidence type="ECO:0000313" key="5">
    <source>
        <dbReference type="EMBL" id="AKT40450.1"/>
    </source>
</evidence>
<feature type="domain" description="Peptidase M16 C-terminal" evidence="4">
    <location>
        <begin position="672"/>
        <end position="823"/>
    </location>
</feature>
<evidence type="ECO:0000256" key="2">
    <source>
        <dbReference type="SAM" id="MobiDB-lite"/>
    </source>
</evidence>
<evidence type="ECO:0000313" key="6">
    <source>
        <dbReference type="Proteomes" id="UP000067626"/>
    </source>
</evidence>
<dbReference type="InterPro" id="IPR023346">
    <property type="entry name" value="Lysozyme-like_dom_sf"/>
</dbReference>
<keyword evidence="5" id="KW-0378">Hydrolase</keyword>
<dbReference type="PATRIC" id="fig|52.7.peg.5079"/>
<dbReference type="PROSITE" id="PS00922">
    <property type="entry name" value="TRANSGLYCOSYLASE"/>
    <property type="match status" value="1"/>
</dbReference>
<proteinExistence type="inferred from homology"/>
<dbReference type="SUPFAM" id="SSF53955">
    <property type="entry name" value="Lysozyme-like"/>
    <property type="match status" value="1"/>
</dbReference>
<dbReference type="GO" id="GO:0016020">
    <property type="term" value="C:membrane"/>
    <property type="evidence" value="ECO:0007669"/>
    <property type="project" value="InterPro"/>
</dbReference>
<dbReference type="GO" id="GO:0016798">
    <property type="term" value="F:hydrolase activity, acting on glycosyl bonds"/>
    <property type="evidence" value="ECO:0007669"/>
    <property type="project" value="UniProtKB-KW"/>
</dbReference>
<organism evidence="5 6">
    <name type="scientific">Chondromyces crocatus</name>
    <dbReference type="NCBI Taxonomy" id="52"/>
    <lineage>
        <taxon>Bacteria</taxon>
        <taxon>Pseudomonadati</taxon>
        <taxon>Myxococcota</taxon>
        <taxon>Polyangia</taxon>
        <taxon>Polyangiales</taxon>
        <taxon>Polyangiaceae</taxon>
        <taxon>Chondromyces</taxon>
    </lineage>
</organism>
<gene>
    <name evidence="5" type="primary">mltC</name>
    <name evidence="5" type="ORF">CMC5_046050</name>
</gene>
<dbReference type="CDD" id="cd16894">
    <property type="entry name" value="MltD-like"/>
    <property type="match status" value="1"/>
</dbReference>
<name>A0A0K1EHW5_CHOCO</name>
<protein>
    <submittedName>
        <fullName evidence="5">Murein transglycosylase</fullName>
        <ecNumber evidence="5">3.2.1.-</ecNumber>
    </submittedName>
</protein>
<dbReference type="STRING" id="52.CMC5_046050"/>
<feature type="domain" description="Transglycosylase SLT" evidence="3">
    <location>
        <begin position="150"/>
        <end position="251"/>
    </location>
</feature>
<evidence type="ECO:0000256" key="1">
    <source>
        <dbReference type="ARBA" id="ARBA00007734"/>
    </source>
</evidence>
<dbReference type="GO" id="GO:0046872">
    <property type="term" value="F:metal ion binding"/>
    <property type="evidence" value="ECO:0007669"/>
    <property type="project" value="InterPro"/>
</dbReference>
<dbReference type="KEGG" id="ccro:CMC5_046050"/>
<dbReference type="InterPro" id="IPR011249">
    <property type="entry name" value="Metalloenz_LuxS/M16"/>
</dbReference>
<dbReference type="EC" id="3.2.1.-" evidence="5"/>
<dbReference type="InterPro" id="IPR007863">
    <property type="entry name" value="Peptidase_M16_C"/>
</dbReference>
<feature type="region of interest" description="Disordered" evidence="2">
    <location>
        <begin position="908"/>
        <end position="939"/>
    </location>
</feature>
<dbReference type="InterPro" id="IPR000189">
    <property type="entry name" value="Transglyc_AS"/>
</dbReference>
<dbReference type="Proteomes" id="UP000067626">
    <property type="component" value="Chromosome"/>
</dbReference>
<dbReference type="RefSeq" id="WP_050432381.1">
    <property type="nucleotide sequence ID" value="NZ_CP012159.1"/>
</dbReference>
<dbReference type="Gene3D" id="3.30.830.10">
    <property type="entry name" value="Metalloenzyme, LuxS/M16 peptidase-like"/>
    <property type="match status" value="1"/>
</dbReference>
<accession>A0A0K1EHW5</accession>
<evidence type="ECO:0000259" key="4">
    <source>
        <dbReference type="Pfam" id="PF05193"/>
    </source>
</evidence>
<dbReference type="GO" id="GO:0008933">
    <property type="term" value="F:peptidoglycan lytic transglycosylase activity"/>
    <property type="evidence" value="ECO:0007669"/>
    <property type="project" value="InterPro"/>
</dbReference>
<dbReference type="PANTHER" id="PTHR37423:SF2">
    <property type="entry name" value="MEMBRANE-BOUND LYTIC MUREIN TRANSGLYCOSYLASE C"/>
    <property type="match status" value="1"/>
</dbReference>
<reference evidence="5 6" key="1">
    <citation type="submission" date="2015-07" db="EMBL/GenBank/DDBJ databases">
        <title>Genome analysis of myxobacterium Chondromyces crocatus Cm c5 reveals a high potential for natural compound synthesis and the genetic basis for the loss of fruiting body formation.</title>
        <authorList>
            <person name="Zaburannyi N."/>
            <person name="Bunk B."/>
            <person name="Maier J."/>
            <person name="Overmann J."/>
            <person name="Mueller R."/>
        </authorList>
    </citation>
    <scope>NUCLEOTIDE SEQUENCE [LARGE SCALE GENOMIC DNA]</scope>
    <source>
        <strain evidence="5 6">Cm c5</strain>
    </source>
</reference>
<keyword evidence="6" id="KW-1185">Reference proteome</keyword>
<comment type="similarity">
    <text evidence="1">Belongs to the transglycosylase Slt family.</text>
</comment>
<dbReference type="PANTHER" id="PTHR37423">
    <property type="entry name" value="SOLUBLE LYTIC MUREIN TRANSGLYCOSYLASE-RELATED"/>
    <property type="match status" value="1"/>
</dbReference>
<dbReference type="AlphaFoldDB" id="A0A0K1EHW5"/>
<evidence type="ECO:0000259" key="3">
    <source>
        <dbReference type="Pfam" id="PF01464"/>
    </source>
</evidence>